<sequence length="39" mass="4521">MIKLKLLPIFVCINLKVKKMKINESFYLIAGLFNYTSNA</sequence>
<proteinExistence type="predicted"/>
<protein>
    <submittedName>
        <fullName evidence="1">Uncharacterized protein</fullName>
    </submittedName>
</protein>
<accession>A0ACA8DUS5</accession>
<name>A0ACA8DUS5_9GAMM</name>
<evidence type="ECO:0000313" key="1">
    <source>
        <dbReference type="EMBL" id="ATC81912.1"/>
    </source>
</evidence>
<dbReference type="EMBL" id="CP011011">
    <property type="protein sequence ID" value="ATC81912.1"/>
    <property type="molecule type" value="Genomic_DNA"/>
</dbReference>
<gene>
    <name evidence="1" type="ORF">PAGA_a1514</name>
</gene>
<reference evidence="1" key="1">
    <citation type="submission" date="2015-03" db="EMBL/GenBank/DDBJ databases">
        <authorList>
            <person name="Xie B.-B."/>
            <person name="Rong J.-C."/>
            <person name="Qin Q.-L."/>
            <person name="Zhang Y.-Z."/>
        </authorList>
    </citation>
    <scope>NUCLEOTIDE SEQUENCE</scope>
    <source>
        <strain evidence="1">DSM 14585</strain>
    </source>
</reference>
<evidence type="ECO:0000313" key="2">
    <source>
        <dbReference type="Proteomes" id="UP000217277"/>
    </source>
</evidence>
<keyword evidence="2" id="KW-1185">Reference proteome</keyword>
<dbReference type="Proteomes" id="UP000217277">
    <property type="component" value="Chromosome I"/>
</dbReference>
<organism evidence="1 2">
    <name type="scientific">Pseudoalteromonas agarivorans DSM 14585</name>
    <dbReference type="NCBI Taxonomy" id="1312369"/>
    <lineage>
        <taxon>Bacteria</taxon>
        <taxon>Pseudomonadati</taxon>
        <taxon>Pseudomonadota</taxon>
        <taxon>Gammaproteobacteria</taxon>
        <taxon>Alteromonadales</taxon>
        <taxon>Pseudoalteromonadaceae</taxon>
        <taxon>Pseudoalteromonas</taxon>
    </lineage>
</organism>